<protein>
    <submittedName>
        <fullName evidence="2">Uncharacterized protein</fullName>
    </submittedName>
</protein>
<dbReference type="AlphaFoldDB" id="A0AAJ0DJ21"/>
<organism evidence="2 3">
    <name type="scientific">Extremus antarcticus</name>
    <dbReference type="NCBI Taxonomy" id="702011"/>
    <lineage>
        <taxon>Eukaryota</taxon>
        <taxon>Fungi</taxon>
        <taxon>Dikarya</taxon>
        <taxon>Ascomycota</taxon>
        <taxon>Pezizomycotina</taxon>
        <taxon>Dothideomycetes</taxon>
        <taxon>Dothideomycetidae</taxon>
        <taxon>Mycosphaerellales</taxon>
        <taxon>Extremaceae</taxon>
        <taxon>Extremus</taxon>
    </lineage>
</organism>
<dbReference type="EMBL" id="JAWDJX010000027">
    <property type="protein sequence ID" value="KAK3051269.1"/>
    <property type="molecule type" value="Genomic_DNA"/>
</dbReference>
<feature type="region of interest" description="Disordered" evidence="1">
    <location>
        <begin position="1"/>
        <end position="34"/>
    </location>
</feature>
<reference evidence="2" key="1">
    <citation type="submission" date="2023-04" db="EMBL/GenBank/DDBJ databases">
        <title>Black Yeasts Isolated from many extreme environments.</title>
        <authorList>
            <person name="Coleine C."/>
            <person name="Stajich J.E."/>
            <person name="Selbmann L."/>
        </authorList>
    </citation>
    <scope>NUCLEOTIDE SEQUENCE</scope>
    <source>
        <strain evidence="2">CCFEE 5312</strain>
    </source>
</reference>
<evidence type="ECO:0000313" key="2">
    <source>
        <dbReference type="EMBL" id="KAK3051269.1"/>
    </source>
</evidence>
<comment type="caution">
    <text evidence="2">The sequence shown here is derived from an EMBL/GenBank/DDBJ whole genome shotgun (WGS) entry which is preliminary data.</text>
</comment>
<evidence type="ECO:0000256" key="1">
    <source>
        <dbReference type="SAM" id="MobiDB-lite"/>
    </source>
</evidence>
<gene>
    <name evidence="2" type="ORF">LTR09_007665</name>
</gene>
<accession>A0AAJ0DJ21</accession>
<evidence type="ECO:0000313" key="3">
    <source>
        <dbReference type="Proteomes" id="UP001271007"/>
    </source>
</evidence>
<feature type="region of interest" description="Disordered" evidence="1">
    <location>
        <begin position="53"/>
        <end position="77"/>
    </location>
</feature>
<sequence length="77" mass="7882">MTAPTAKGKGKRPRTSPDDQDMPNLDHNYGGDASQHGLAAYQAALEALVLGLKASGPNPPSQFHGDGDATGIRADGP</sequence>
<keyword evidence="3" id="KW-1185">Reference proteome</keyword>
<name>A0AAJ0DJ21_9PEZI</name>
<dbReference type="Proteomes" id="UP001271007">
    <property type="component" value="Unassembled WGS sequence"/>
</dbReference>
<proteinExistence type="predicted"/>